<evidence type="ECO:0000313" key="1">
    <source>
        <dbReference type="EMBL" id="VYT43751.1"/>
    </source>
</evidence>
<sequence>MMKEEFKNRMRNDEELQALRRKVYAITGQLKDISFCLGGKYTLEEWKEQLRKIVEEHEKSQ</sequence>
<name>A0A6N2WQZ1_9FIRM</name>
<dbReference type="RefSeq" id="WP_002596185.1">
    <property type="nucleotide sequence ID" value="NZ_CACRTF010000017.1"/>
</dbReference>
<dbReference type="EMBL" id="CACRTF010000017">
    <property type="protein sequence ID" value="VYT43751.1"/>
    <property type="molecule type" value="Genomic_DNA"/>
</dbReference>
<organism evidence="1">
    <name type="scientific">Enterocloster bolteae</name>
    <dbReference type="NCBI Taxonomy" id="208479"/>
    <lineage>
        <taxon>Bacteria</taxon>
        <taxon>Bacillati</taxon>
        <taxon>Bacillota</taxon>
        <taxon>Clostridia</taxon>
        <taxon>Lachnospirales</taxon>
        <taxon>Lachnospiraceae</taxon>
        <taxon>Enterocloster</taxon>
    </lineage>
</organism>
<gene>
    <name evidence="1" type="ORF">CBLFYP116_03801</name>
</gene>
<proteinExistence type="predicted"/>
<reference evidence="1" key="1">
    <citation type="submission" date="2019-11" db="EMBL/GenBank/DDBJ databases">
        <authorList>
            <person name="Feng L."/>
        </authorList>
    </citation>
    <scope>NUCLEOTIDE SEQUENCE</scope>
    <source>
        <strain evidence="1">CbolteaeLFYP116</strain>
    </source>
</reference>
<accession>A0A6N2WQZ1</accession>
<dbReference type="AlphaFoldDB" id="A0A6N2WQZ1"/>
<protein>
    <submittedName>
        <fullName evidence="1">Uncharacterized protein</fullName>
    </submittedName>
</protein>